<evidence type="ECO:0000259" key="15">
    <source>
        <dbReference type="PROSITE" id="PS51217"/>
    </source>
</evidence>
<name>A0A366XWS4_9BACI</name>
<evidence type="ECO:0000256" key="14">
    <source>
        <dbReference type="HAMAP-Rule" id="MF_01452"/>
    </source>
</evidence>
<comment type="cofactor">
    <cofactor evidence="14">
        <name>[4Fe-4S] cluster</name>
        <dbReference type="ChEBI" id="CHEBI:49883"/>
    </cofactor>
    <text evidence="14">Binds 1 [4Fe-4S] cluster.</text>
</comment>
<dbReference type="InterPro" id="IPR011604">
    <property type="entry name" value="PDDEXK-like_dom_sf"/>
</dbReference>
<comment type="caution">
    <text evidence="16">The sequence shown here is derived from an EMBL/GenBank/DDBJ whole genome shotgun (WGS) entry which is preliminary data.</text>
</comment>
<evidence type="ECO:0000256" key="13">
    <source>
        <dbReference type="ARBA" id="ARBA00023204"/>
    </source>
</evidence>
<evidence type="ECO:0000256" key="11">
    <source>
        <dbReference type="ARBA" id="ARBA00023014"/>
    </source>
</evidence>
<evidence type="ECO:0000256" key="8">
    <source>
        <dbReference type="ARBA" id="ARBA00022839"/>
    </source>
</evidence>
<dbReference type="Gene3D" id="3.40.50.300">
    <property type="entry name" value="P-loop containing nucleotide triphosphate hydrolases"/>
    <property type="match status" value="3"/>
</dbReference>
<organism evidence="16 17">
    <name type="scientific">Bacillus taeanensis</name>
    <dbReference type="NCBI Taxonomy" id="273032"/>
    <lineage>
        <taxon>Bacteria</taxon>
        <taxon>Bacillati</taxon>
        <taxon>Bacillota</taxon>
        <taxon>Bacilli</taxon>
        <taxon>Bacillales</taxon>
        <taxon>Bacillaceae</taxon>
        <taxon>Bacillus</taxon>
    </lineage>
</organism>
<keyword evidence="1 14" id="KW-0004">4Fe-4S</keyword>
<keyword evidence="8 14" id="KW-0269">Exonuclease</keyword>
<evidence type="ECO:0000256" key="12">
    <source>
        <dbReference type="ARBA" id="ARBA00023125"/>
    </source>
</evidence>
<evidence type="ECO:0000256" key="5">
    <source>
        <dbReference type="ARBA" id="ARBA00022763"/>
    </source>
</evidence>
<dbReference type="RefSeq" id="WP_113806426.1">
    <property type="nucleotide sequence ID" value="NZ_QOCW01000012.1"/>
</dbReference>
<dbReference type="PANTHER" id="PTHR30591:SF1">
    <property type="entry name" value="RECBCD ENZYME SUBUNIT RECC"/>
    <property type="match status" value="1"/>
</dbReference>
<keyword evidence="3 14" id="KW-0479">Metal-binding</keyword>
<dbReference type="EMBL" id="QOCW01000012">
    <property type="protein sequence ID" value="RBW69219.1"/>
    <property type="molecule type" value="Genomic_DNA"/>
</dbReference>
<dbReference type="GO" id="GO:0008409">
    <property type="term" value="F:5'-3' exonuclease activity"/>
    <property type="evidence" value="ECO:0007669"/>
    <property type="project" value="UniProtKB-UniRule"/>
</dbReference>
<dbReference type="InterPro" id="IPR014140">
    <property type="entry name" value="DNA_helicase_suAddB"/>
</dbReference>
<gene>
    <name evidence="14 16" type="primary">addB</name>
    <name evidence="16" type="ORF">DS031_12630</name>
</gene>
<evidence type="ECO:0000256" key="4">
    <source>
        <dbReference type="ARBA" id="ARBA00022741"/>
    </source>
</evidence>
<protein>
    <recommendedName>
        <fullName evidence="14">ATP-dependent helicase/deoxyribonuclease subunit B</fullName>
        <ecNumber evidence="14">3.1.-.-</ecNumber>
    </recommendedName>
    <alternativeName>
        <fullName evidence="14">ATP-dependent helicase/nuclease subunit AddB</fullName>
    </alternativeName>
</protein>
<comment type="similarity">
    <text evidence="14">Belongs to the helicase family. AddB/RexB type 1 subfamily.</text>
</comment>
<evidence type="ECO:0000256" key="6">
    <source>
        <dbReference type="ARBA" id="ARBA00022801"/>
    </source>
</evidence>
<sequence>MSLRFILGRAGSGKSTFCLDEIREHLINNPNGSPLLYLVPEQMTFQSEYALITTPNLGGMIRAQVFSMSRLAWRILQETGGYTRTHLTAVGTNMMLRKIIERKRNELKVFQRASDKTGFVDKLSSMVTEFKRYCISPEQLMNDQEISNHFQNYVLQEKLHDLAMIYGEFENELLGKYVDGEDMLQLLAEKISSSAYLKKAEIWIDGFHSFTPQEFIVVEQLMKHCKRVTVALTMDEPYDFHPPHELALFHETGTTYRTLLELSKQHNIEVETLEILRRPYPRFRHASLAHLEEYFESRPAEVYREGAEITISSAVNRRAEIEGAARSILALVRNSHYRFRDIAVMTRNMENYHELMKTIFNDYHIPTFFDTKRTMLHHPVIELIRSSLEVIKGNWRYEAVFRFLKTDLLFPVDDFDELENWREQMDLLENHVLEAGIHGKRWKDEQAWEIRRFYQLEDDKPISSEELSEKEKHLNELRIMVVNPLSMFETKIKQAKTSRQKAAAVYHLLDHLKVAEKLENWREQAEIKGDLETAREHDQVWKAVINLLDEIVEIVGEEQLSLEMFSKMVESGMESLRFSLVPPSLDQVLVGTIDRTRFSKVKCAFLIGVNEGVLPAKPEDDGMLTEEEREEMSGAGIQLASGSRRKLLDEQFYIYGALTTPSEQLHVSYSLSDEEGKAMFPSILINRLKELFPMIEEQLIFGEPEGREGEMSFITNEQKSLSFLAGQLRNWKHGYGMKTYWWDVYNWFVEHDADGKAHRLLSSLFYKNNPQTLTKETSRKLYGKRVKASVSRMEKFSACPFSQFASHGLRLKQRAVFRLEAPDIGQLFHSALGMITEHIRQSNMDWKKLSKEQCQELADQMVDQLTPKLQSQILLSSNRHHYITRKLKDVVGRAASILGKQAQKSGYSPIGIEVPFGPNAKLPPITFTLSNGIVLEVIGRIDRVDQANSSQGIMLRIIDYKSSAKDLNLTEVYYGLALQMLTYLDVLITHAPKWLGDAALPAGVLYFHVHNPMIQVKNVLSSKKIEEELFKKYKMKGLVLADQENVQLMDADISNQSNIIPAGIKKDGTFSKSSSIASKEELTAIREHVHDLIKNIGQQMTEGSIHIAPYKLKDKTPCTYCVYKSVCQFDQALEDNNFRVLKAEKDEVVLKKIREERRDNDE</sequence>
<comment type="cofactor">
    <cofactor evidence="14">
        <name>Mg(2+)</name>
        <dbReference type="ChEBI" id="CHEBI:18420"/>
    </cofactor>
</comment>
<keyword evidence="7 14" id="KW-0347">Helicase</keyword>
<dbReference type="GO" id="GO:0051539">
    <property type="term" value="F:4 iron, 4 sulfur cluster binding"/>
    <property type="evidence" value="ECO:0007669"/>
    <property type="project" value="UniProtKB-KW"/>
</dbReference>
<comment type="subunit">
    <text evidence="14">Heterodimer of AddA and AddB.</text>
</comment>
<dbReference type="PANTHER" id="PTHR30591">
    <property type="entry name" value="RECBCD ENZYME SUBUNIT RECC"/>
    <property type="match status" value="1"/>
</dbReference>
<dbReference type="InterPro" id="IPR014017">
    <property type="entry name" value="DNA_helicase_UvrD-like_C"/>
</dbReference>
<dbReference type="AlphaFoldDB" id="A0A366XWS4"/>
<feature type="binding site" evidence="14">
    <location>
        <position position="1118"/>
    </location>
    <ligand>
        <name>[4Fe-4S] cluster</name>
        <dbReference type="ChEBI" id="CHEBI:49883"/>
    </ligand>
</feature>
<dbReference type="Proteomes" id="UP000253314">
    <property type="component" value="Unassembled WGS sequence"/>
</dbReference>
<feature type="binding site" evidence="14">
    <location>
        <position position="1127"/>
    </location>
    <ligand>
        <name>[4Fe-4S] cluster</name>
        <dbReference type="ChEBI" id="CHEBI:49883"/>
    </ligand>
</feature>
<comment type="miscellaneous">
    <text evidence="14">Despite having conserved helicase domains, this subunit does not have helicase activity.</text>
</comment>
<reference evidence="16 17" key="1">
    <citation type="submission" date="2018-07" db="EMBL/GenBank/DDBJ databases">
        <title>Lottiidibacillus patelloidae gen. nov., sp. nov., isolated from the intestinal tract of a marine limpet and the reclassification of B. taeanensis BH030017T, B. algicola KMM 3737T and B. hwajinpoensis SW-72T as genus Lottiidibacillus.</title>
        <authorList>
            <person name="Liu R."/>
            <person name="Huang Z."/>
        </authorList>
    </citation>
    <scope>NUCLEOTIDE SEQUENCE [LARGE SCALE GENOMIC DNA]</scope>
    <source>
        <strain evidence="16 17">BH030017</strain>
    </source>
</reference>
<keyword evidence="9 14" id="KW-0067">ATP-binding</keyword>
<dbReference type="Gene3D" id="6.10.140.1030">
    <property type="match status" value="1"/>
</dbReference>
<dbReference type="Pfam" id="PF21445">
    <property type="entry name" value="ADDB_N"/>
    <property type="match status" value="1"/>
</dbReference>
<keyword evidence="13 14" id="KW-0234">DNA repair</keyword>
<dbReference type="Gene3D" id="3.90.320.10">
    <property type="match status" value="1"/>
</dbReference>
<keyword evidence="2 14" id="KW-0540">Nuclease</keyword>
<evidence type="ECO:0000313" key="17">
    <source>
        <dbReference type="Proteomes" id="UP000253314"/>
    </source>
</evidence>
<dbReference type="SUPFAM" id="SSF52540">
    <property type="entry name" value="P-loop containing nucleoside triphosphate hydrolases"/>
    <property type="match status" value="1"/>
</dbReference>
<proteinExistence type="inferred from homology"/>
<keyword evidence="12 14" id="KW-0238">DNA-binding</keyword>
<accession>A0A366XWS4</accession>
<evidence type="ECO:0000313" key="16">
    <source>
        <dbReference type="EMBL" id="RBW69219.1"/>
    </source>
</evidence>
<evidence type="ECO:0000256" key="3">
    <source>
        <dbReference type="ARBA" id="ARBA00022723"/>
    </source>
</evidence>
<dbReference type="Pfam" id="PF12705">
    <property type="entry name" value="PDDEXK_1"/>
    <property type="match status" value="1"/>
</dbReference>
<dbReference type="GO" id="GO:0046872">
    <property type="term" value="F:metal ion binding"/>
    <property type="evidence" value="ECO:0007669"/>
    <property type="project" value="UniProtKB-KW"/>
</dbReference>
<keyword evidence="11 14" id="KW-0411">Iron-sulfur</keyword>
<dbReference type="OrthoDB" id="9758506at2"/>
<feature type="binding site" evidence="14">
    <location>
        <position position="1121"/>
    </location>
    <ligand>
        <name>[4Fe-4S] cluster</name>
        <dbReference type="ChEBI" id="CHEBI:49883"/>
    </ligand>
</feature>
<keyword evidence="17" id="KW-1185">Reference proteome</keyword>
<dbReference type="InterPro" id="IPR027417">
    <property type="entry name" value="P-loop_NTPase"/>
</dbReference>
<dbReference type="GO" id="GO:0004386">
    <property type="term" value="F:helicase activity"/>
    <property type="evidence" value="ECO:0007669"/>
    <property type="project" value="UniProtKB-KW"/>
</dbReference>
<dbReference type="GO" id="GO:0000724">
    <property type="term" value="P:double-strand break repair via homologous recombination"/>
    <property type="evidence" value="ECO:0007669"/>
    <property type="project" value="UniProtKB-UniRule"/>
</dbReference>
<dbReference type="NCBIfam" id="TIGR02773">
    <property type="entry name" value="addB_Gpos"/>
    <property type="match status" value="1"/>
</dbReference>
<keyword evidence="6 14" id="KW-0378">Hydrolase</keyword>
<dbReference type="GO" id="GO:0005524">
    <property type="term" value="F:ATP binding"/>
    <property type="evidence" value="ECO:0007669"/>
    <property type="project" value="UniProtKB-UniRule"/>
</dbReference>
<feature type="binding site" evidence="14">
    <location>
        <position position="799"/>
    </location>
    <ligand>
        <name>[4Fe-4S] cluster</name>
        <dbReference type="ChEBI" id="CHEBI:49883"/>
    </ligand>
</feature>
<keyword evidence="4 14" id="KW-0547">Nucleotide-binding</keyword>
<dbReference type="InterPro" id="IPR038726">
    <property type="entry name" value="PDDEXK_AddAB-type"/>
</dbReference>
<dbReference type="GO" id="GO:0003690">
    <property type="term" value="F:double-stranded DNA binding"/>
    <property type="evidence" value="ECO:0007669"/>
    <property type="project" value="UniProtKB-UniRule"/>
</dbReference>
<dbReference type="PROSITE" id="PS51217">
    <property type="entry name" value="UVRD_HELICASE_CTER"/>
    <property type="match status" value="1"/>
</dbReference>
<comment type="function">
    <text evidence="14">The heterodimer acts as both an ATP-dependent DNA helicase and an ATP-dependent, dual-direction single-stranded exonuclease. Recognizes the chi site generating a DNA molecule suitable for the initiation of homologous recombination. The AddB subunit has 5' -&gt; 3' nuclease activity but not helicase activity.</text>
</comment>
<evidence type="ECO:0000256" key="2">
    <source>
        <dbReference type="ARBA" id="ARBA00022722"/>
    </source>
</evidence>
<dbReference type="EC" id="3.1.-.-" evidence="14"/>
<evidence type="ECO:0000256" key="9">
    <source>
        <dbReference type="ARBA" id="ARBA00022840"/>
    </source>
</evidence>
<dbReference type="HAMAP" id="MF_01452">
    <property type="entry name" value="AddB_type1"/>
    <property type="match status" value="1"/>
</dbReference>
<dbReference type="InterPro" id="IPR049035">
    <property type="entry name" value="ADDB_N"/>
</dbReference>
<dbReference type="Pfam" id="PF13361">
    <property type="entry name" value="UvrD_C"/>
    <property type="match status" value="1"/>
</dbReference>
<evidence type="ECO:0000256" key="1">
    <source>
        <dbReference type="ARBA" id="ARBA00022485"/>
    </source>
</evidence>
<feature type="domain" description="UvrD-like helicase C-terminal" evidence="15">
    <location>
        <begin position="278"/>
        <end position="586"/>
    </location>
</feature>
<keyword evidence="10 14" id="KW-0408">Iron</keyword>
<keyword evidence="5 14" id="KW-0227">DNA damage</keyword>
<evidence type="ECO:0000256" key="7">
    <source>
        <dbReference type="ARBA" id="ARBA00022806"/>
    </source>
</evidence>
<evidence type="ECO:0000256" key="10">
    <source>
        <dbReference type="ARBA" id="ARBA00023004"/>
    </source>
</evidence>